<keyword evidence="3" id="KW-0378">Hydrolase</keyword>
<dbReference type="InterPro" id="IPR044929">
    <property type="entry name" value="DNA/RNA_non-sp_Endonuclease_sf"/>
</dbReference>
<dbReference type="EMBL" id="SHLC01000001">
    <property type="protein sequence ID" value="RZU64141.1"/>
    <property type="molecule type" value="Genomic_DNA"/>
</dbReference>
<evidence type="ECO:0000256" key="1">
    <source>
        <dbReference type="SAM" id="MobiDB-lite"/>
    </source>
</evidence>
<dbReference type="AlphaFoldDB" id="A0A4Q8AJH4"/>
<evidence type="ECO:0000313" key="4">
    <source>
        <dbReference type="Proteomes" id="UP000291483"/>
    </source>
</evidence>
<dbReference type="InterPro" id="IPR044927">
    <property type="entry name" value="Endonuclea_NS_2"/>
</dbReference>
<keyword evidence="3" id="KW-0540">Nuclease</keyword>
<comment type="caution">
    <text evidence="3">The sequence shown here is derived from an EMBL/GenBank/DDBJ whole genome shotgun (WGS) entry which is preliminary data.</text>
</comment>
<evidence type="ECO:0000313" key="3">
    <source>
        <dbReference type="EMBL" id="RZU64141.1"/>
    </source>
</evidence>
<dbReference type="GO" id="GO:0004519">
    <property type="term" value="F:endonuclease activity"/>
    <property type="evidence" value="ECO:0007669"/>
    <property type="project" value="UniProtKB-KW"/>
</dbReference>
<proteinExistence type="predicted"/>
<reference evidence="3 4" key="1">
    <citation type="submission" date="2019-02" db="EMBL/GenBank/DDBJ databases">
        <title>Sequencing the genomes of 1000 actinobacteria strains.</title>
        <authorList>
            <person name="Klenk H.-P."/>
        </authorList>
    </citation>
    <scope>NUCLEOTIDE SEQUENCE [LARGE SCALE GENOMIC DNA]</scope>
    <source>
        <strain evidence="3 4">DSM 18319</strain>
    </source>
</reference>
<dbReference type="OrthoDB" id="3259283at2"/>
<dbReference type="Pfam" id="PF13930">
    <property type="entry name" value="Endonuclea_NS_2"/>
    <property type="match status" value="1"/>
</dbReference>
<name>A0A4Q8AJH4_9MICO</name>
<evidence type="ECO:0000259" key="2">
    <source>
        <dbReference type="Pfam" id="PF13930"/>
    </source>
</evidence>
<accession>A0A4Q8AJH4</accession>
<dbReference type="Proteomes" id="UP000291483">
    <property type="component" value="Unassembled WGS sequence"/>
</dbReference>
<keyword evidence="3" id="KW-0255">Endonuclease</keyword>
<dbReference type="Gene3D" id="3.40.570.10">
    <property type="entry name" value="Extracellular Endonuclease, subunit A"/>
    <property type="match status" value="1"/>
</dbReference>
<feature type="region of interest" description="Disordered" evidence="1">
    <location>
        <begin position="32"/>
        <end position="53"/>
    </location>
</feature>
<organism evidence="3 4">
    <name type="scientific">Microterricola gilva</name>
    <dbReference type="NCBI Taxonomy" id="393267"/>
    <lineage>
        <taxon>Bacteria</taxon>
        <taxon>Bacillati</taxon>
        <taxon>Actinomycetota</taxon>
        <taxon>Actinomycetes</taxon>
        <taxon>Micrococcales</taxon>
        <taxon>Microbacteriaceae</taxon>
        <taxon>Microterricola</taxon>
    </lineage>
</organism>
<dbReference type="RefSeq" id="WP_130504705.1">
    <property type="nucleotide sequence ID" value="NZ_SHLC01000001.1"/>
</dbReference>
<protein>
    <submittedName>
        <fullName evidence="3">DNA/RNA non-specific endonuclease</fullName>
    </submittedName>
</protein>
<gene>
    <name evidence="3" type="ORF">EV379_0435</name>
</gene>
<feature type="domain" description="Type VII secretion system protein EssD-like" evidence="2">
    <location>
        <begin position="9"/>
        <end position="131"/>
    </location>
</feature>
<sequence length="143" mass="15396">MNPVDGANHAHVFQTDAEGRTVLAHTDQLSLGDADRSASVQSRVGHEGGDGYEGGHLFGNGYGGGGEYTNTVAMLRDLNRGAGDSFFNLENQWRALLKADPDVQIEVDIRPHYPADGGRVPSKVEVEFTINGGDPEWKVFKNG</sequence>
<keyword evidence="4" id="KW-1185">Reference proteome</keyword>